<evidence type="ECO:0000313" key="3">
    <source>
        <dbReference type="EMBL" id="UWM56654.1"/>
    </source>
</evidence>
<keyword evidence="2" id="KW-0812">Transmembrane</keyword>
<dbReference type="RefSeq" id="WP_260643768.1">
    <property type="nucleotide sequence ID" value="NZ_CP104003.1"/>
</dbReference>
<sequence length="615" mass="67441">MNHVAKAFLAFILVFSAVSMPMGMAVAQQANQTQAAQLDIRQPHYVSSQVQTTQSQNGTIYEVRGPVQYIEPTNFDSSRVLGVQVEQDGASVRYDPDIGQYVLDSSGQSGTYTIRWTVRQSVGDVNVTSEPNKKWILWATQQSPDTLSDEQIDAVNNWGRQSSNVNNMTDTEARQLAEWQEWALVGESPPWTQNNSTSPVGVVEKPANVQVDGGPQTTTYVGRVRVSGADLAHVPASEYEETTNASQHWETLVVQPLSDYATEQEIVDTWIERGVAWIKFIISPLSALTGTILTLLVTLFFTPGGLAVLAVMAGVPVTLLMVALVRNKELREKLGEADSIEEARSVVRQELARQMLRQEGLTEGPGLTERMAAPVRQNLGDNLFTVTDTLGAAMTPASLKQIMLAPVIQSGDYVMDYVTDDTGDVLTADIQDEATAQDPDPDHTRVRVKDAPSEAYGALNLDDIPRKPMREGVRAHKLPSVPGAEYESLSQMVQDHADETGVDVQHVYDEDISLYADAIADVLEYVASSDYAREDGSANPSRFLLNALYGMLAASSEQFEAQYLSAYKDAMLYASESLKPEDGLGRKMKRVKQDGINTSTQRADWDYADDGGDSE</sequence>
<accession>A0A9E7R6C5</accession>
<feature type="region of interest" description="Disordered" evidence="1">
    <location>
        <begin position="591"/>
        <end position="615"/>
    </location>
</feature>
<protein>
    <submittedName>
        <fullName evidence="3">Uncharacterized protein</fullName>
    </submittedName>
</protein>
<dbReference type="EMBL" id="CP104003">
    <property type="protein sequence ID" value="UWM56654.1"/>
    <property type="molecule type" value="Genomic_DNA"/>
</dbReference>
<evidence type="ECO:0000256" key="1">
    <source>
        <dbReference type="SAM" id="MobiDB-lite"/>
    </source>
</evidence>
<keyword evidence="2" id="KW-1133">Transmembrane helix</keyword>
<dbReference type="KEGG" id="ssai:N0B31_10240"/>
<evidence type="ECO:0000256" key="2">
    <source>
        <dbReference type="SAM" id="Phobius"/>
    </source>
</evidence>
<reference evidence="3" key="1">
    <citation type="submission" date="2022-09" db="EMBL/GenBank/DDBJ databases">
        <title>Diverse halophilic archaea isolated from saline environments.</title>
        <authorList>
            <person name="Cui H.-L."/>
        </authorList>
    </citation>
    <scope>NUCLEOTIDE SEQUENCE</scope>
    <source>
        <strain evidence="3">ZS-35-S2</strain>
    </source>
</reference>
<name>A0A9E7R6C5_9EURY</name>
<organism evidence="3 4">
    <name type="scientific">Salinirubellus salinus</name>
    <dbReference type="NCBI Taxonomy" id="1364945"/>
    <lineage>
        <taxon>Archaea</taxon>
        <taxon>Methanobacteriati</taxon>
        <taxon>Methanobacteriota</taxon>
        <taxon>Stenosarchaea group</taxon>
        <taxon>Halobacteria</taxon>
        <taxon>Halobacteriales</taxon>
        <taxon>Natronomonadaceae</taxon>
        <taxon>Salinirubellus</taxon>
    </lineage>
</organism>
<dbReference type="Proteomes" id="UP001057580">
    <property type="component" value="Chromosome"/>
</dbReference>
<proteinExistence type="predicted"/>
<keyword evidence="4" id="KW-1185">Reference proteome</keyword>
<feature type="transmembrane region" description="Helical" evidence="2">
    <location>
        <begin position="292"/>
        <end position="325"/>
    </location>
</feature>
<keyword evidence="2" id="KW-0472">Membrane</keyword>
<gene>
    <name evidence="3" type="ORF">N0B31_10240</name>
</gene>
<dbReference type="AlphaFoldDB" id="A0A9E7R6C5"/>
<feature type="compositionally biased region" description="Acidic residues" evidence="1">
    <location>
        <begin position="606"/>
        <end position="615"/>
    </location>
</feature>
<dbReference type="GeneID" id="74942804"/>
<evidence type="ECO:0000313" key="4">
    <source>
        <dbReference type="Proteomes" id="UP001057580"/>
    </source>
</evidence>